<feature type="region of interest" description="Disordered" evidence="1">
    <location>
        <begin position="1"/>
        <end position="23"/>
    </location>
</feature>
<feature type="non-terminal residue" evidence="2">
    <location>
        <position position="211"/>
    </location>
</feature>
<organism evidence="2 3">
    <name type="scientific">Tilletia laevis</name>
    <dbReference type="NCBI Taxonomy" id="157183"/>
    <lineage>
        <taxon>Eukaryota</taxon>
        <taxon>Fungi</taxon>
        <taxon>Dikarya</taxon>
        <taxon>Basidiomycota</taxon>
        <taxon>Ustilaginomycotina</taxon>
        <taxon>Exobasidiomycetes</taxon>
        <taxon>Tilletiales</taxon>
        <taxon>Tilletiaceae</taxon>
        <taxon>Tilletia</taxon>
    </lineage>
</organism>
<name>A0A9N8M860_9BASI</name>
<dbReference type="Proteomes" id="UP000836404">
    <property type="component" value="Unassembled WGS sequence"/>
</dbReference>
<reference evidence="2 3" key="1">
    <citation type="submission" date="2020-10" db="EMBL/GenBank/DDBJ databases">
        <authorList>
            <person name="Sedaghatjoo S."/>
        </authorList>
    </citation>
    <scope>NUCLEOTIDE SEQUENCE [LARGE SCALE GENOMIC DNA]</scope>
    <source>
        <strain evidence="2 3">LLFL</strain>
    </source>
</reference>
<keyword evidence="3" id="KW-1185">Reference proteome</keyword>
<evidence type="ECO:0000313" key="2">
    <source>
        <dbReference type="EMBL" id="CAD6962395.1"/>
    </source>
</evidence>
<dbReference type="AlphaFoldDB" id="A0A9N8M860"/>
<sequence>TRRQLQDLGAAVSAAEDEGPPCDDDVQHDLDGVEYFSHWTFAPDVNEQHASAPNIDAALPTGYRSTYEGLLHQQPSEDDIPAGNNSLGRDVPEDGNNENSSERAIDAFLQAFKLIGQSDVRDWAPFPDRETFLVAVASLNPRSPLSVSEIKTMLSFAHAVGGERVPSYDTYLKALKSLRQLSSGLEQRKGSSGNLFYITPLHDIISRQFSN</sequence>
<dbReference type="EMBL" id="CAJHJF010007283">
    <property type="protein sequence ID" value="CAD6962395.1"/>
    <property type="molecule type" value="Genomic_DNA"/>
</dbReference>
<comment type="caution">
    <text evidence="2">The sequence shown here is derived from an EMBL/GenBank/DDBJ whole genome shotgun (WGS) entry which is preliminary data.</text>
</comment>
<feature type="non-terminal residue" evidence="2">
    <location>
        <position position="1"/>
    </location>
</feature>
<evidence type="ECO:0000256" key="1">
    <source>
        <dbReference type="SAM" id="MobiDB-lite"/>
    </source>
</evidence>
<evidence type="ECO:0000313" key="3">
    <source>
        <dbReference type="Proteomes" id="UP000836404"/>
    </source>
</evidence>
<accession>A0A9N8M860</accession>
<protein>
    <submittedName>
        <fullName evidence="2">Uncharacterized protein</fullName>
    </submittedName>
</protein>
<feature type="region of interest" description="Disordered" evidence="1">
    <location>
        <begin position="74"/>
        <end position="99"/>
    </location>
</feature>
<gene>
    <name evidence="2" type="ORF">JKILLFL_G3489</name>
</gene>
<proteinExistence type="predicted"/>